<feature type="transmembrane region" description="Helical" evidence="7">
    <location>
        <begin position="83"/>
        <end position="105"/>
    </location>
</feature>
<feature type="transmembrane region" description="Helical" evidence="7">
    <location>
        <begin position="246"/>
        <end position="267"/>
    </location>
</feature>
<gene>
    <name evidence="8" type="ORF">HII31_02822</name>
</gene>
<dbReference type="PANTHER" id="PTHR30618:SF15">
    <property type="entry name" value="NICOTINAMIDE RIBOSIDE TRANSPORTER 1-RELATED"/>
    <property type="match status" value="1"/>
</dbReference>
<dbReference type="GO" id="GO:0015205">
    <property type="term" value="F:nucleobase transmembrane transporter activity"/>
    <property type="evidence" value="ECO:0007669"/>
    <property type="project" value="TreeGrafter"/>
</dbReference>
<organism evidence="8 9">
    <name type="scientific">Pseudocercospora fuligena</name>
    <dbReference type="NCBI Taxonomy" id="685502"/>
    <lineage>
        <taxon>Eukaryota</taxon>
        <taxon>Fungi</taxon>
        <taxon>Dikarya</taxon>
        <taxon>Ascomycota</taxon>
        <taxon>Pezizomycotina</taxon>
        <taxon>Dothideomycetes</taxon>
        <taxon>Dothideomycetidae</taxon>
        <taxon>Mycosphaerellales</taxon>
        <taxon>Mycosphaerellaceae</taxon>
        <taxon>Pseudocercospora</taxon>
    </lineage>
</organism>
<keyword evidence="4 7" id="KW-1133">Transmembrane helix</keyword>
<protein>
    <submittedName>
        <fullName evidence="8">Transporter aclS</fullName>
    </submittedName>
</protein>
<dbReference type="Proteomes" id="UP000660729">
    <property type="component" value="Unassembled WGS sequence"/>
</dbReference>
<evidence type="ECO:0000256" key="3">
    <source>
        <dbReference type="ARBA" id="ARBA00022692"/>
    </source>
</evidence>
<feature type="transmembrane region" description="Helical" evidence="7">
    <location>
        <begin position="491"/>
        <end position="509"/>
    </location>
</feature>
<evidence type="ECO:0000313" key="9">
    <source>
        <dbReference type="Proteomes" id="UP000660729"/>
    </source>
</evidence>
<evidence type="ECO:0000256" key="1">
    <source>
        <dbReference type="ARBA" id="ARBA00004141"/>
    </source>
</evidence>
<evidence type="ECO:0000256" key="6">
    <source>
        <dbReference type="SAM" id="MobiDB-lite"/>
    </source>
</evidence>
<dbReference type="EMBL" id="JABCIY010000036">
    <property type="protein sequence ID" value="KAF7195805.1"/>
    <property type="molecule type" value="Genomic_DNA"/>
</dbReference>
<evidence type="ECO:0000256" key="7">
    <source>
        <dbReference type="SAM" id="Phobius"/>
    </source>
</evidence>
<dbReference type="OrthoDB" id="2018619at2759"/>
<keyword evidence="9" id="KW-1185">Reference proteome</keyword>
<evidence type="ECO:0000256" key="5">
    <source>
        <dbReference type="ARBA" id="ARBA00023136"/>
    </source>
</evidence>
<feature type="transmembrane region" description="Helical" evidence="7">
    <location>
        <begin position="178"/>
        <end position="197"/>
    </location>
</feature>
<sequence>MVFSDETKRKARYWAKRLECPVDENAGYHNTYWCNRDLIPIPPDRQTYSWQDFAGYWVIAGINTTAWTSGSSLLALGLSVPQAMGLMVGVSLISALIAVVAGWPGSHQHLGFTVLCRASWGMRGGFWPVLNRIMTAIIWLGIQLYWGGQSVKIILGAIIGPKFVFMENTLPASANVDTASLIGFFVFLVLFLPFLMVPPEKLIIPLRITFVTMTCTLFGILGWAIGANGGAGPLINTPSTAKGSTLSWAAVYGLQSIIGSQASGCLGQSDWTRYARTPNAALFGQLITAPLTITITAICGLLITSATAEMYGTYLWNPFELLLHVQQTSLTPKARAGTFFAGLGFFCSQVMLCVILNAVSAGMDLAALCPKWINIRRGTYFLSIIAVAICPWQYVSRPTTFINVLSGWSVFLSPMTGIVVSDYFLVRGREYHIGDLYTANVTSAYWGIHGFNWRGFLAWTMGIWPVLPGFARSIQGTKTGNGWDHIYDITYFYGFFVALFVYWAAHAAFPQPRQQGSSPFVLQDHAEMLEGSDASSQEEAEMMGVEPKKSTV</sequence>
<feature type="transmembrane region" description="Helical" evidence="7">
    <location>
        <begin position="279"/>
        <end position="303"/>
    </location>
</feature>
<reference evidence="8" key="1">
    <citation type="submission" date="2020-04" db="EMBL/GenBank/DDBJ databases">
        <title>Draft genome resource of the tomato pathogen Pseudocercospora fuligena.</title>
        <authorList>
            <person name="Zaccaron A."/>
        </authorList>
    </citation>
    <scope>NUCLEOTIDE SEQUENCE</scope>
    <source>
        <strain evidence="8">PF001</strain>
    </source>
</reference>
<feature type="transmembrane region" description="Helical" evidence="7">
    <location>
        <begin position="204"/>
        <end position="226"/>
    </location>
</feature>
<name>A0A8H6VL69_9PEZI</name>
<dbReference type="PANTHER" id="PTHR30618">
    <property type="entry name" value="NCS1 FAMILY PURINE/PYRIMIDINE TRANSPORTER"/>
    <property type="match status" value="1"/>
</dbReference>
<dbReference type="Pfam" id="PF02133">
    <property type="entry name" value="Transp_cyt_pur"/>
    <property type="match status" value="1"/>
</dbReference>
<dbReference type="GO" id="GO:0005886">
    <property type="term" value="C:plasma membrane"/>
    <property type="evidence" value="ECO:0007669"/>
    <property type="project" value="TreeGrafter"/>
</dbReference>
<evidence type="ECO:0000256" key="2">
    <source>
        <dbReference type="ARBA" id="ARBA00008974"/>
    </source>
</evidence>
<proteinExistence type="inferred from homology"/>
<keyword evidence="3 7" id="KW-0812">Transmembrane</keyword>
<evidence type="ECO:0000256" key="4">
    <source>
        <dbReference type="ARBA" id="ARBA00022989"/>
    </source>
</evidence>
<feature type="region of interest" description="Disordered" evidence="6">
    <location>
        <begin position="530"/>
        <end position="552"/>
    </location>
</feature>
<feature type="transmembrane region" description="Helical" evidence="7">
    <location>
        <begin position="451"/>
        <end position="471"/>
    </location>
</feature>
<evidence type="ECO:0000313" key="8">
    <source>
        <dbReference type="EMBL" id="KAF7195805.1"/>
    </source>
</evidence>
<feature type="transmembrane region" description="Helical" evidence="7">
    <location>
        <begin position="339"/>
        <end position="359"/>
    </location>
</feature>
<dbReference type="AlphaFoldDB" id="A0A8H6VL69"/>
<feature type="transmembrane region" description="Helical" evidence="7">
    <location>
        <begin position="54"/>
        <end position="76"/>
    </location>
</feature>
<dbReference type="InterPro" id="IPR001248">
    <property type="entry name" value="Pur-cyt_permease"/>
</dbReference>
<keyword evidence="5 7" id="KW-0472">Membrane</keyword>
<feature type="transmembrane region" description="Helical" evidence="7">
    <location>
        <begin position="401"/>
        <end position="426"/>
    </location>
</feature>
<feature type="transmembrane region" description="Helical" evidence="7">
    <location>
        <begin position="379"/>
        <end position="395"/>
    </location>
</feature>
<comment type="subcellular location">
    <subcellularLocation>
        <location evidence="1">Membrane</location>
        <topology evidence="1">Multi-pass membrane protein</topology>
    </subcellularLocation>
</comment>
<comment type="similarity">
    <text evidence="2">Belongs to the purine-cytosine permease (2.A.39) family.</text>
</comment>
<dbReference type="InterPro" id="IPR045225">
    <property type="entry name" value="Uracil/uridine/allantoin_perm"/>
</dbReference>
<dbReference type="Gene3D" id="1.10.4160.10">
    <property type="entry name" value="Hydantoin permease"/>
    <property type="match status" value="1"/>
</dbReference>
<comment type="caution">
    <text evidence="8">The sequence shown here is derived from an EMBL/GenBank/DDBJ whole genome shotgun (WGS) entry which is preliminary data.</text>
</comment>
<dbReference type="CDD" id="cd11482">
    <property type="entry name" value="SLC-NCS1sbd_NRT1-like"/>
    <property type="match status" value="1"/>
</dbReference>
<accession>A0A8H6VL69</accession>